<dbReference type="EMBL" id="CP025494">
    <property type="protein sequence ID" value="AVE03779.1"/>
    <property type="molecule type" value="Genomic_DNA"/>
</dbReference>
<accession>A0A2L1J5M9</accession>
<protein>
    <recommendedName>
        <fullName evidence="3">DUF2817 domain-containing protein</fullName>
    </recommendedName>
</protein>
<gene>
    <name evidence="1" type="ORF">CYL20_04145</name>
</gene>
<dbReference type="Gene3D" id="3.40.630.10">
    <property type="entry name" value="Zn peptidases"/>
    <property type="match status" value="1"/>
</dbReference>
<reference evidence="1 2" key="1">
    <citation type="submission" date="2017-12" db="EMBL/GenBank/DDBJ databases">
        <title>Genome sequence of Pseudomonas palleroniana MAB3.</title>
        <authorList>
            <person name="Nascimento F.X."/>
        </authorList>
    </citation>
    <scope>NUCLEOTIDE SEQUENCE [LARGE SCALE GENOMIC DNA]</scope>
    <source>
        <strain evidence="1 2">MAB3</strain>
    </source>
</reference>
<dbReference type="SUPFAM" id="SSF53187">
    <property type="entry name" value="Zn-dependent exopeptidases"/>
    <property type="match status" value="1"/>
</dbReference>
<dbReference type="Proteomes" id="UP000237830">
    <property type="component" value="Chromosome"/>
</dbReference>
<evidence type="ECO:0000313" key="2">
    <source>
        <dbReference type="Proteomes" id="UP000237830"/>
    </source>
</evidence>
<organism evidence="1 2">
    <name type="scientific">Pseudomonas palleroniana</name>
    <dbReference type="NCBI Taxonomy" id="191390"/>
    <lineage>
        <taxon>Bacteria</taxon>
        <taxon>Pseudomonadati</taxon>
        <taxon>Pseudomonadota</taxon>
        <taxon>Gammaproteobacteria</taxon>
        <taxon>Pseudomonadales</taxon>
        <taxon>Pseudomonadaceae</taxon>
        <taxon>Pseudomonas</taxon>
    </lineage>
</organism>
<dbReference type="Pfam" id="PF10994">
    <property type="entry name" value="DUF2817"/>
    <property type="match status" value="1"/>
</dbReference>
<evidence type="ECO:0000313" key="1">
    <source>
        <dbReference type="EMBL" id="AVE03779.1"/>
    </source>
</evidence>
<sequence>MVRTSYADPMAESAFSATYLQAREKFLALVADRDAQLVSVVHPTERGAEGEDLAIDVATFGNPDAEKTLFLVSGTHGQEGFLGSALQIAFLHDLEIPDGVNIVALHALNPWGFSHLSRTDEANIDLNRNFNEGASNLIDDELYPSLFRALCPDDWTEETIDWSTIRDEVVREHGFKRMVTVLAGGQIIEPTGLNFVGRGASWSRTVVSELLPQIFAKAKKIAFIEWHTGLGKFAELSHLCSFQPGSPAYERVFGWMGEEARTSFAATFELTAGEAPSYEGLFSAWLPVTAPHAEWTGLLIEVGTYDNITVGDAVRMDRWLRFGSGHSSTPREEMRRMMMDRLNPKEPEWRSRALANGLDAQRRALLGLKTW</sequence>
<evidence type="ECO:0008006" key="3">
    <source>
        <dbReference type="Google" id="ProtNLM"/>
    </source>
</evidence>
<proteinExistence type="predicted"/>
<name>A0A2L1J5M9_9PSED</name>
<dbReference type="InterPro" id="IPR021259">
    <property type="entry name" value="DUF2817"/>
</dbReference>
<dbReference type="CDD" id="cd06233">
    <property type="entry name" value="M14-like"/>
    <property type="match status" value="1"/>
</dbReference>
<dbReference type="AlphaFoldDB" id="A0A2L1J5M9"/>